<name>A0ABS8WSF6_DATST</name>
<gene>
    <name evidence="1" type="ORF">HAX54_000916</name>
</gene>
<accession>A0ABS8WSF6</accession>
<feature type="non-terminal residue" evidence="1">
    <location>
        <position position="1"/>
    </location>
</feature>
<dbReference type="EMBL" id="JACEIK010010312">
    <property type="protein sequence ID" value="MCE3215113.1"/>
    <property type="molecule type" value="Genomic_DNA"/>
</dbReference>
<protein>
    <submittedName>
        <fullName evidence="1">Uncharacterized protein</fullName>
    </submittedName>
</protein>
<keyword evidence="2" id="KW-1185">Reference proteome</keyword>
<reference evidence="1 2" key="1">
    <citation type="journal article" date="2021" name="BMC Genomics">
        <title>Datura genome reveals duplications of psychoactive alkaloid biosynthetic genes and high mutation rate following tissue culture.</title>
        <authorList>
            <person name="Rajewski A."/>
            <person name="Carter-House D."/>
            <person name="Stajich J."/>
            <person name="Litt A."/>
        </authorList>
    </citation>
    <scope>NUCLEOTIDE SEQUENCE [LARGE SCALE GENOMIC DNA]</scope>
    <source>
        <strain evidence="1">AR-01</strain>
    </source>
</reference>
<evidence type="ECO:0000313" key="2">
    <source>
        <dbReference type="Proteomes" id="UP000823775"/>
    </source>
</evidence>
<dbReference type="Gene3D" id="1.10.287.1480">
    <property type="match status" value="1"/>
</dbReference>
<dbReference type="Proteomes" id="UP000823775">
    <property type="component" value="Unassembled WGS sequence"/>
</dbReference>
<dbReference type="SUPFAM" id="SSF57716">
    <property type="entry name" value="Glucocorticoid receptor-like (DNA-binding domain)"/>
    <property type="match status" value="1"/>
</dbReference>
<organism evidence="1 2">
    <name type="scientific">Datura stramonium</name>
    <name type="common">Jimsonweed</name>
    <name type="synonym">Common thornapple</name>
    <dbReference type="NCBI Taxonomy" id="4076"/>
    <lineage>
        <taxon>Eukaryota</taxon>
        <taxon>Viridiplantae</taxon>
        <taxon>Streptophyta</taxon>
        <taxon>Embryophyta</taxon>
        <taxon>Tracheophyta</taxon>
        <taxon>Spermatophyta</taxon>
        <taxon>Magnoliopsida</taxon>
        <taxon>eudicotyledons</taxon>
        <taxon>Gunneridae</taxon>
        <taxon>Pentapetalae</taxon>
        <taxon>asterids</taxon>
        <taxon>lamiids</taxon>
        <taxon>Solanales</taxon>
        <taxon>Solanaceae</taxon>
        <taxon>Solanoideae</taxon>
        <taxon>Datureae</taxon>
        <taxon>Datura</taxon>
    </lineage>
</organism>
<comment type="caution">
    <text evidence="1">The sequence shown here is derived from an EMBL/GenBank/DDBJ whole genome shotgun (WGS) entry which is preliminary data.</text>
</comment>
<proteinExistence type="predicted"/>
<evidence type="ECO:0000313" key="1">
    <source>
        <dbReference type="EMBL" id="MCE3215113.1"/>
    </source>
</evidence>
<sequence length="84" mass="9827">DFTIGPNIDLLVHKTVVKVCQILFSDDSKFSSSFSDKWEIYGKLQSLPRNSAPTRLHRRCRSSRFPSYYSFIPLHKHVQSMPQR</sequence>